<evidence type="ECO:0000313" key="1">
    <source>
        <dbReference type="EMBL" id="OTF83370.1"/>
    </source>
</evidence>
<comment type="caution">
    <text evidence="1">The sequence shown here is derived from an EMBL/GenBank/DDBJ whole genome shotgun (WGS) entry which is preliminary data.</text>
</comment>
<feature type="non-terminal residue" evidence="1">
    <location>
        <position position="84"/>
    </location>
</feature>
<name>A0A1Y3BQX6_EURMA</name>
<protein>
    <submittedName>
        <fullName evidence="1">Uncharacterized protein</fullName>
    </submittedName>
</protein>
<accession>A0A1Y3BQX6</accession>
<dbReference type="EMBL" id="MUJZ01003995">
    <property type="protein sequence ID" value="OTF83370.1"/>
    <property type="molecule type" value="Genomic_DNA"/>
</dbReference>
<reference evidence="1 2" key="1">
    <citation type="submission" date="2017-03" db="EMBL/GenBank/DDBJ databases">
        <title>Genome Survey of Euroglyphus maynei.</title>
        <authorList>
            <person name="Arlian L.G."/>
            <person name="Morgan M.S."/>
            <person name="Rider S.D."/>
        </authorList>
    </citation>
    <scope>NUCLEOTIDE SEQUENCE [LARGE SCALE GENOMIC DNA]</scope>
    <source>
        <strain evidence="1">Arlian Lab</strain>
        <tissue evidence="1">Whole body</tissue>
    </source>
</reference>
<dbReference type="Proteomes" id="UP000194236">
    <property type="component" value="Unassembled WGS sequence"/>
</dbReference>
<dbReference type="OrthoDB" id="5876637at2759"/>
<gene>
    <name evidence="1" type="ORF">BLA29_010682</name>
</gene>
<proteinExistence type="predicted"/>
<sequence>MKNKPITKKTKKKNKFLSNGLVTIVKPSEKFEIEHGMTRKPKPLPEMVIKDCNESNNHFMNRLNKMVSQSMAEANLEEHFDIDL</sequence>
<dbReference type="AlphaFoldDB" id="A0A1Y3BQX6"/>
<organism evidence="1 2">
    <name type="scientific">Euroglyphus maynei</name>
    <name type="common">Mayne's house dust mite</name>
    <dbReference type="NCBI Taxonomy" id="6958"/>
    <lineage>
        <taxon>Eukaryota</taxon>
        <taxon>Metazoa</taxon>
        <taxon>Ecdysozoa</taxon>
        <taxon>Arthropoda</taxon>
        <taxon>Chelicerata</taxon>
        <taxon>Arachnida</taxon>
        <taxon>Acari</taxon>
        <taxon>Acariformes</taxon>
        <taxon>Sarcoptiformes</taxon>
        <taxon>Astigmata</taxon>
        <taxon>Psoroptidia</taxon>
        <taxon>Analgoidea</taxon>
        <taxon>Pyroglyphidae</taxon>
        <taxon>Pyroglyphinae</taxon>
        <taxon>Euroglyphus</taxon>
    </lineage>
</organism>
<keyword evidence="2" id="KW-1185">Reference proteome</keyword>
<evidence type="ECO:0000313" key="2">
    <source>
        <dbReference type="Proteomes" id="UP000194236"/>
    </source>
</evidence>